<evidence type="ECO:0000256" key="3">
    <source>
        <dbReference type="SAM" id="MobiDB-lite"/>
    </source>
</evidence>
<keyword evidence="4" id="KW-0472">Membrane</keyword>
<feature type="region of interest" description="Disordered" evidence="3">
    <location>
        <begin position="71"/>
        <end position="111"/>
    </location>
</feature>
<organism evidence="5 6">
    <name type="scientific">Streptomonospora halophila</name>
    <dbReference type="NCBI Taxonomy" id="427369"/>
    <lineage>
        <taxon>Bacteria</taxon>
        <taxon>Bacillati</taxon>
        <taxon>Actinomycetota</taxon>
        <taxon>Actinomycetes</taxon>
        <taxon>Streptosporangiales</taxon>
        <taxon>Nocardiopsidaceae</taxon>
        <taxon>Streptomonospora</taxon>
    </lineage>
</organism>
<name>A0ABP9GM36_9ACTN</name>
<feature type="region of interest" description="Disordered" evidence="3">
    <location>
        <begin position="191"/>
        <end position="243"/>
    </location>
</feature>
<accession>A0ABP9GM36</accession>
<keyword evidence="2" id="KW-0804">Transcription</keyword>
<dbReference type="Proteomes" id="UP001499993">
    <property type="component" value="Unassembled WGS sequence"/>
</dbReference>
<sequence>MTSHVDAETLALSAEGLLEHNDESTVQQHVADCAACAAQRSELADVTRVLAEVSAAPLPDAVAERLDAAVRAETESRRTEGGGSDGGSGDGSAAAESGPPPPQPPSHPSNVVPLRRRWINYLAVAAAAVVVVGGGTAVMRGFLTDPVNGRLAGPGDSASEHSAHKDAGLAYRPVVVESGTVYTEERLTEQAGVVLDRSDPTAPGGAEGDAGASAQEGRSDSSEVPDDVSSCLQARESDSGRNPVLVDVAEYSSDGAPGPAWVMYYGSRPGSEAQESYDVVVLSPDCGTAGGADPVLAETTVPAP</sequence>
<feature type="compositionally biased region" description="Pro residues" evidence="3">
    <location>
        <begin position="98"/>
        <end position="107"/>
    </location>
</feature>
<feature type="compositionally biased region" description="Basic and acidic residues" evidence="3">
    <location>
        <begin position="71"/>
        <end position="80"/>
    </location>
</feature>
<keyword evidence="1" id="KW-0805">Transcription regulation</keyword>
<evidence type="ECO:0000256" key="4">
    <source>
        <dbReference type="SAM" id="Phobius"/>
    </source>
</evidence>
<dbReference type="InterPro" id="IPR041916">
    <property type="entry name" value="Anti_sigma_zinc_sf"/>
</dbReference>
<evidence type="ECO:0008006" key="7">
    <source>
        <dbReference type="Google" id="ProtNLM"/>
    </source>
</evidence>
<keyword evidence="4" id="KW-1133">Transmembrane helix</keyword>
<proteinExistence type="predicted"/>
<reference evidence="6" key="1">
    <citation type="journal article" date="2019" name="Int. J. Syst. Evol. Microbiol.">
        <title>The Global Catalogue of Microorganisms (GCM) 10K type strain sequencing project: providing services to taxonomists for standard genome sequencing and annotation.</title>
        <authorList>
            <consortium name="The Broad Institute Genomics Platform"/>
            <consortium name="The Broad Institute Genome Sequencing Center for Infectious Disease"/>
            <person name="Wu L."/>
            <person name="Ma J."/>
        </authorList>
    </citation>
    <scope>NUCLEOTIDE SEQUENCE [LARGE SCALE GENOMIC DNA]</scope>
    <source>
        <strain evidence="6">JCM 18123</strain>
    </source>
</reference>
<dbReference type="EMBL" id="BAABIK010000018">
    <property type="protein sequence ID" value="GAA4946871.1"/>
    <property type="molecule type" value="Genomic_DNA"/>
</dbReference>
<dbReference type="Gene3D" id="1.10.10.1320">
    <property type="entry name" value="Anti-sigma factor, zinc-finger domain"/>
    <property type="match status" value="1"/>
</dbReference>
<dbReference type="RefSeq" id="WP_345557247.1">
    <property type="nucleotide sequence ID" value="NZ_BAABIK010000018.1"/>
</dbReference>
<evidence type="ECO:0000256" key="1">
    <source>
        <dbReference type="ARBA" id="ARBA00023015"/>
    </source>
</evidence>
<evidence type="ECO:0000256" key="2">
    <source>
        <dbReference type="ARBA" id="ARBA00023163"/>
    </source>
</evidence>
<evidence type="ECO:0000313" key="6">
    <source>
        <dbReference type="Proteomes" id="UP001499993"/>
    </source>
</evidence>
<comment type="caution">
    <text evidence="5">The sequence shown here is derived from an EMBL/GenBank/DDBJ whole genome shotgun (WGS) entry which is preliminary data.</text>
</comment>
<feature type="compositionally biased region" description="Gly residues" evidence="3">
    <location>
        <begin position="81"/>
        <end position="90"/>
    </location>
</feature>
<keyword evidence="6" id="KW-1185">Reference proteome</keyword>
<feature type="transmembrane region" description="Helical" evidence="4">
    <location>
        <begin position="118"/>
        <end position="143"/>
    </location>
</feature>
<evidence type="ECO:0000313" key="5">
    <source>
        <dbReference type="EMBL" id="GAA4946871.1"/>
    </source>
</evidence>
<keyword evidence="4" id="KW-0812">Transmembrane</keyword>
<protein>
    <recommendedName>
        <fullName evidence="7">Zinc-finger</fullName>
    </recommendedName>
</protein>
<gene>
    <name evidence="5" type="ORF">GCM10023224_33010</name>
</gene>